<dbReference type="EMBL" id="GBXM01088869">
    <property type="protein sequence ID" value="JAH19708.1"/>
    <property type="molecule type" value="Transcribed_RNA"/>
</dbReference>
<organism evidence="1">
    <name type="scientific">Anguilla anguilla</name>
    <name type="common">European freshwater eel</name>
    <name type="synonym">Muraena anguilla</name>
    <dbReference type="NCBI Taxonomy" id="7936"/>
    <lineage>
        <taxon>Eukaryota</taxon>
        <taxon>Metazoa</taxon>
        <taxon>Chordata</taxon>
        <taxon>Craniata</taxon>
        <taxon>Vertebrata</taxon>
        <taxon>Euteleostomi</taxon>
        <taxon>Actinopterygii</taxon>
        <taxon>Neopterygii</taxon>
        <taxon>Teleostei</taxon>
        <taxon>Anguilliformes</taxon>
        <taxon>Anguillidae</taxon>
        <taxon>Anguilla</taxon>
    </lineage>
</organism>
<evidence type="ECO:0000313" key="1">
    <source>
        <dbReference type="EMBL" id="JAH19708.1"/>
    </source>
</evidence>
<protein>
    <submittedName>
        <fullName evidence="1">Uncharacterized protein</fullName>
    </submittedName>
</protein>
<proteinExistence type="predicted"/>
<accession>A0A0E9QUC1</accession>
<reference evidence="1" key="1">
    <citation type="submission" date="2014-11" db="EMBL/GenBank/DDBJ databases">
        <authorList>
            <person name="Amaro Gonzalez C."/>
        </authorList>
    </citation>
    <scope>NUCLEOTIDE SEQUENCE</scope>
</reference>
<dbReference type="AlphaFoldDB" id="A0A0E9QUC1"/>
<sequence>MALRGPLLHLFRRQLNIARPNQIRAHSVAILGAPFSKGQVKHTKILPTGIQYCRVYLYLKMSKI</sequence>
<reference evidence="1" key="2">
    <citation type="journal article" date="2015" name="Fish Shellfish Immunol.">
        <title>Early steps in the European eel (Anguilla anguilla)-Vibrio vulnificus interaction in the gills: Role of the RtxA13 toxin.</title>
        <authorList>
            <person name="Callol A."/>
            <person name="Pajuelo D."/>
            <person name="Ebbesson L."/>
            <person name="Teles M."/>
            <person name="MacKenzie S."/>
            <person name="Amaro C."/>
        </authorList>
    </citation>
    <scope>NUCLEOTIDE SEQUENCE</scope>
</reference>
<name>A0A0E9QUC1_ANGAN</name>